<feature type="region of interest" description="Disordered" evidence="1">
    <location>
        <begin position="167"/>
        <end position="186"/>
    </location>
</feature>
<evidence type="ECO:0000256" key="1">
    <source>
        <dbReference type="SAM" id="MobiDB-lite"/>
    </source>
</evidence>
<dbReference type="Gene3D" id="3.30.1330.70">
    <property type="entry name" value="Holliday junction resolvase RusA"/>
    <property type="match status" value="1"/>
</dbReference>
<protein>
    <submittedName>
        <fullName evidence="4">Rus Holliday junction resolvase</fullName>
    </submittedName>
</protein>
<dbReference type="GO" id="GO:0000287">
    <property type="term" value="F:magnesium ion binding"/>
    <property type="evidence" value="ECO:0007669"/>
    <property type="project" value="InterPro"/>
</dbReference>
<dbReference type="Pfam" id="PF05866">
    <property type="entry name" value="RusA"/>
    <property type="match status" value="1"/>
</dbReference>
<dbReference type="GO" id="GO:0006310">
    <property type="term" value="P:DNA recombination"/>
    <property type="evidence" value="ECO:0007669"/>
    <property type="project" value="InterPro"/>
</dbReference>
<dbReference type="EMBL" id="LR798379">
    <property type="protein sequence ID" value="CAB5227908.1"/>
    <property type="molecule type" value="Genomic_DNA"/>
</dbReference>
<proteinExistence type="predicted"/>
<dbReference type="InterPro" id="IPR036614">
    <property type="entry name" value="RusA-like_sf"/>
</dbReference>
<dbReference type="InterPro" id="IPR008822">
    <property type="entry name" value="Endonuclease_RusA-like"/>
</dbReference>
<sequence length="186" mass="20301">MRIPYGRICFPIHGTAHPLGLGPWLLLRCCLTPFTTWLRMKLILIIQGHPRPQPRPRFVKGRVISTADPLAQIWKAKVKAAAQGRKLSADHEKQPLAVTMSFQLPTPIQARHGKAHTQVPDLDNLAKLILDALQDTGTIANDSQVSTLVLSKGWTDPGQAGVVVELEPDLDPPGSPSALGKPGWLE</sequence>
<accession>A0A6J7XAI2</accession>
<reference evidence="4" key="1">
    <citation type="submission" date="2020-05" db="EMBL/GenBank/DDBJ databases">
        <authorList>
            <person name="Chiriac C."/>
            <person name="Salcher M."/>
            <person name="Ghai R."/>
            <person name="Kavagutti S V."/>
        </authorList>
    </citation>
    <scope>NUCLEOTIDE SEQUENCE</scope>
</reference>
<dbReference type="EMBL" id="LR797274">
    <property type="protein sequence ID" value="CAB4198846.1"/>
    <property type="molecule type" value="Genomic_DNA"/>
</dbReference>
<dbReference type="EMBL" id="LR797386">
    <property type="protein sequence ID" value="CAB4212544.1"/>
    <property type="molecule type" value="Genomic_DNA"/>
</dbReference>
<dbReference type="GO" id="GO:0006281">
    <property type="term" value="P:DNA repair"/>
    <property type="evidence" value="ECO:0007669"/>
    <property type="project" value="InterPro"/>
</dbReference>
<gene>
    <name evidence="2" type="ORF">UFOVP1325_12</name>
    <name evidence="3" type="ORF">UFOVP1435_18</name>
    <name evidence="4" type="ORF">UFOVP1530_8</name>
</gene>
<dbReference type="SUPFAM" id="SSF103084">
    <property type="entry name" value="Holliday junction resolvase RusA"/>
    <property type="match status" value="1"/>
</dbReference>
<evidence type="ECO:0000313" key="3">
    <source>
        <dbReference type="EMBL" id="CAB4212544.1"/>
    </source>
</evidence>
<organism evidence="4">
    <name type="scientific">uncultured Caudovirales phage</name>
    <dbReference type="NCBI Taxonomy" id="2100421"/>
    <lineage>
        <taxon>Viruses</taxon>
        <taxon>Duplodnaviria</taxon>
        <taxon>Heunggongvirae</taxon>
        <taxon>Uroviricota</taxon>
        <taxon>Caudoviricetes</taxon>
        <taxon>Peduoviridae</taxon>
        <taxon>Maltschvirus</taxon>
        <taxon>Maltschvirus maltsch</taxon>
    </lineage>
</organism>
<name>A0A6J7XAI2_9CAUD</name>
<evidence type="ECO:0000313" key="2">
    <source>
        <dbReference type="EMBL" id="CAB4198846.1"/>
    </source>
</evidence>
<evidence type="ECO:0000313" key="4">
    <source>
        <dbReference type="EMBL" id="CAB5227908.1"/>
    </source>
</evidence>